<keyword evidence="4" id="KW-0210">Decarboxylase</keyword>
<evidence type="ECO:0000256" key="7">
    <source>
        <dbReference type="ARBA" id="ARBA00023027"/>
    </source>
</evidence>
<keyword evidence="9" id="KW-0472">Membrane</keyword>
<keyword evidence="5" id="KW-0735">Signal-anchor</keyword>
<evidence type="ECO:0000256" key="3">
    <source>
        <dbReference type="ARBA" id="ARBA00022692"/>
    </source>
</evidence>
<evidence type="ECO:0000256" key="6">
    <source>
        <dbReference type="ARBA" id="ARBA00022989"/>
    </source>
</evidence>
<dbReference type="GO" id="GO:0048040">
    <property type="term" value="F:UDP-glucuronate decarboxylase activity"/>
    <property type="evidence" value="ECO:0007669"/>
    <property type="project" value="TreeGrafter"/>
</dbReference>
<evidence type="ECO:0000259" key="13">
    <source>
        <dbReference type="Pfam" id="PF01370"/>
    </source>
</evidence>
<evidence type="ECO:0000256" key="10">
    <source>
        <dbReference type="ARBA" id="ARBA00023180"/>
    </source>
</evidence>
<dbReference type="Proteomes" id="UP000176772">
    <property type="component" value="Unassembled WGS sequence"/>
</dbReference>
<proteinExistence type="predicted"/>
<keyword evidence="10" id="KW-0325">Glycoprotein</keyword>
<dbReference type="GO" id="GO:0033320">
    <property type="term" value="P:UDP-D-xylose biosynthetic process"/>
    <property type="evidence" value="ECO:0007669"/>
    <property type="project" value="UniProtKB-UniPathway"/>
</dbReference>
<organism evidence="14 15">
    <name type="scientific">Candidatus Veblenbacteria bacterium RIFOXYD1_FULL_43_11</name>
    <dbReference type="NCBI Taxonomy" id="1802429"/>
    <lineage>
        <taxon>Bacteria</taxon>
        <taxon>Candidatus Vebleniibacteriota</taxon>
    </lineage>
</organism>
<evidence type="ECO:0000256" key="4">
    <source>
        <dbReference type="ARBA" id="ARBA00022793"/>
    </source>
</evidence>
<comment type="caution">
    <text evidence="14">The sequence shown here is derived from an EMBL/GenBank/DDBJ whole genome shotgun (WGS) entry which is preliminary data.</text>
</comment>
<accession>A0A1G2Q8C3</accession>
<dbReference type="GO" id="GO:0042732">
    <property type="term" value="P:D-xylose metabolic process"/>
    <property type="evidence" value="ECO:0007669"/>
    <property type="project" value="InterPro"/>
</dbReference>
<dbReference type="AlphaFoldDB" id="A0A1G2Q8C3"/>
<gene>
    <name evidence="14" type="ORF">A2588_01165</name>
</gene>
<dbReference type="Gene3D" id="3.40.50.720">
    <property type="entry name" value="NAD(P)-binding Rossmann-like Domain"/>
    <property type="match status" value="1"/>
</dbReference>
<dbReference type="GO" id="GO:0070403">
    <property type="term" value="F:NAD+ binding"/>
    <property type="evidence" value="ECO:0007669"/>
    <property type="project" value="InterPro"/>
</dbReference>
<evidence type="ECO:0000256" key="5">
    <source>
        <dbReference type="ARBA" id="ARBA00022968"/>
    </source>
</evidence>
<evidence type="ECO:0000256" key="11">
    <source>
        <dbReference type="ARBA" id="ARBA00023239"/>
    </source>
</evidence>
<dbReference type="Pfam" id="PF01370">
    <property type="entry name" value="Epimerase"/>
    <property type="match status" value="1"/>
</dbReference>
<dbReference type="GO" id="GO:0005737">
    <property type="term" value="C:cytoplasm"/>
    <property type="evidence" value="ECO:0007669"/>
    <property type="project" value="TreeGrafter"/>
</dbReference>
<dbReference type="FunFam" id="3.40.50.720:FF:000065">
    <property type="entry name" value="UDP-glucuronic acid decarboxylase 1"/>
    <property type="match status" value="1"/>
</dbReference>
<dbReference type="SUPFAM" id="SSF51735">
    <property type="entry name" value="NAD(P)-binding Rossmann-fold domains"/>
    <property type="match status" value="1"/>
</dbReference>
<evidence type="ECO:0000256" key="2">
    <source>
        <dbReference type="ARBA" id="ARBA00004323"/>
    </source>
</evidence>
<reference evidence="14 15" key="1">
    <citation type="journal article" date="2016" name="Nat. Commun.">
        <title>Thousands of microbial genomes shed light on interconnected biogeochemical processes in an aquifer system.</title>
        <authorList>
            <person name="Anantharaman K."/>
            <person name="Brown C.T."/>
            <person name="Hug L.A."/>
            <person name="Sharon I."/>
            <person name="Castelle C.J."/>
            <person name="Probst A.J."/>
            <person name="Thomas B.C."/>
            <person name="Singh A."/>
            <person name="Wilkins M.J."/>
            <person name="Karaoz U."/>
            <person name="Brodie E.L."/>
            <person name="Williams K.H."/>
            <person name="Hubbard S.S."/>
            <person name="Banfield J.F."/>
        </authorList>
    </citation>
    <scope>NUCLEOTIDE SEQUENCE [LARGE SCALE GENOMIC DNA]</scope>
</reference>
<evidence type="ECO:0000313" key="14">
    <source>
        <dbReference type="EMBL" id="OHA56796.1"/>
    </source>
</evidence>
<evidence type="ECO:0000256" key="12">
    <source>
        <dbReference type="ARBA" id="ARBA00037859"/>
    </source>
</evidence>
<keyword evidence="11" id="KW-0456">Lyase</keyword>
<evidence type="ECO:0000256" key="1">
    <source>
        <dbReference type="ARBA" id="ARBA00001911"/>
    </source>
</evidence>
<dbReference type="UniPathway" id="UPA00796">
    <property type="reaction ID" value="UER00771"/>
</dbReference>
<dbReference type="InterPro" id="IPR036291">
    <property type="entry name" value="NAD(P)-bd_dom_sf"/>
</dbReference>
<sequence length="341" mass="37608">MHAQQVLDRPTALVTGGAGFIGSHLCDQLVKNRNVICVDNFITGLEENIDLLLQNPHFKFIRHDLTEPLDLASFPELDVFKVKFQGVQEVYNLACPTSPLQYNRLPLETLAANAAGTKNALDVAFKSGAKIVHASTSAIYGEPTDGKPFTEDYWGYIDPVGPRSCYNEGKRFSESLVSSYGSTKEMQFIIARIFNTYGPRTKLNDGRMIPDMVNKAISNEPMTIYGSADDISTFCYVSDIVDGLIKLMEYSGSGIFNLGSHEQYKLGDIAKLIMQLADVKVPIESKTAPPYLAKQGVPEIIKAKETIGWLPLISLTEGLRQTVDYFRAHHNLKPLGSVGPV</sequence>
<evidence type="ECO:0000256" key="9">
    <source>
        <dbReference type="ARBA" id="ARBA00023136"/>
    </source>
</evidence>
<keyword evidence="6" id="KW-1133">Transmembrane helix</keyword>
<comment type="cofactor">
    <cofactor evidence="1">
        <name>NAD(+)</name>
        <dbReference type="ChEBI" id="CHEBI:57540"/>
    </cofactor>
</comment>
<comment type="subcellular location">
    <subcellularLocation>
        <location evidence="2">Golgi apparatus membrane</location>
        <topology evidence="2">Single-pass type II membrane protein</topology>
    </subcellularLocation>
    <subcellularLocation>
        <location evidence="12">Golgi apparatus</location>
        <location evidence="12">Golgi stack membrane</location>
    </subcellularLocation>
</comment>
<keyword evidence="8" id="KW-0333">Golgi apparatus</keyword>
<evidence type="ECO:0000313" key="15">
    <source>
        <dbReference type="Proteomes" id="UP000176772"/>
    </source>
</evidence>
<keyword evidence="7" id="KW-0520">NAD</keyword>
<dbReference type="PANTHER" id="PTHR43078:SF6">
    <property type="entry name" value="UDP-GLUCURONIC ACID DECARBOXYLASE 1"/>
    <property type="match status" value="1"/>
</dbReference>
<name>A0A1G2Q8C3_9BACT</name>
<evidence type="ECO:0000256" key="8">
    <source>
        <dbReference type="ARBA" id="ARBA00023034"/>
    </source>
</evidence>
<dbReference type="InterPro" id="IPR001509">
    <property type="entry name" value="Epimerase_deHydtase"/>
</dbReference>
<keyword evidence="3" id="KW-0812">Transmembrane</keyword>
<dbReference type="PANTHER" id="PTHR43078">
    <property type="entry name" value="UDP-GLUCURONIC ACID DECARBOXYLASE-RELATED"/>
    <property type="match status" value="1"/>
</dbReference>
<protein>
    <recommendedName>
        <fullName evidence="13">NAD-dependent epimerase/dehydratase domain-containing protein</fullName>
    </recommendedName>
</protein>
<dbReference type="EMBL" id="MHTF01000028">
    <property type="protein sequence ID" value="OHA56796.1"/>
    <property type="molecule type" value="Genomic_DNA"/>
</dbReference>
<dbReference type="InterPro" id="IPR044516">
    <property type="entry name" value="UXS-like"/>
</dbReference>
<feature type="domain" description="NAD-dependent epimerase/dehydratase" evidence="13">
    <location>
        <begin position="12"/>
        <end position="259"/>
    </location>
</feature>